<evidence type="ECO:0000313" key="2">
    <source>
        <dbReference type="Proteomes" id="UP000180175"/>
    </source>
</evidence>
<dbReference type="InterPro" id="IPR051461">
    <property type="entry name" value="UPF0750_membrane"/>
</dbReference>
<sequence>MRSVLLISFGALLQGLAMSIFLFPHDIPSGGAAGIAILMNYFFLLPNGVSLWLFNFFLLLLALKWLGKSKAFATIYAITITSVTISVIEFSHLPLGKLVVMDLVIGAVIFGCGVGLLFRNGSSSGGMAIIALLIEKYRGKRPGRSMFFINTSIFLLISFIKDWKIILLAILCQWISTRVIDYVYQNKVKSPEIQKAS</sequence>
<organism evidence="1 2">
    <name type="scientific">Anaerobacillus isosaccharinicus</name>
    <dbReference type="NCBI Taxonomy" id="1532552"/>
    <lineage>
        <taxon>Bacteria</taxon>
        <taxon>Bacillati</taxon>
        <taxon>Bacillota</taxon>
        <taxon>Bacilli</taxon>
        <taxon>Bacillales</taxon>
        <taxon>Bacillaceae</taxon>
        <taxon>Anaerobacillus</taxon>
    </lineage>
</organism>
<protein>
    <submittedName>
        <fullName evidence="1">YitT family protein</fullName>
    </submittedName>
</protein>
<keyword evidence="2" id="KW-1185">Reference proteome</keyword>
<reference evidence="1 2" key="1">
    <citation type="journal article" date="2017" name="Genome Announc.">
        <title>Draft Genome Sequences of Four Alkaliphilic Bacteria Belonging to the Anaerobacillus Genus.</title>
        <authorList>
            <person name="Bassil N.M."/>
            <person name="Lloyd J.R."/>
        </authorList>
    </citation>
    <scope>NUCLEOTIDE SEQUENCE [LARGE SCALE GENOMIC DNA]</scope>
    <source>
        <strain evidence="1 2">NB2006</strain>
    </source>
</reference>
<gene>
    <name evidence="1" type="ORF">AWH56_019570</name>
</gene>
<proteinExistence type="predicted"/>
<accession>A0A7S7RAH7</accession>
<evidence type="ECO:0000313" key="1">
    <source>
        <dbReference type="EMBL" id="QOY34896.2"/>
    </source>
</evidence>
<dbReference type="GO" id="GO:0005886">
    <property type="term" value="C:plasma membrane"/>
    <property type="evidence" value="ECO:0007669"/>
    <property type="project" value="UniProtKB-SubCell"/>
</dbReference>
<dbReference type="EMBL" id="CP063356">
    <property type="protein sequence ID" value="QOY34896.2"/>
    <property type="molecule type" value="Genomic_DNA"/>
</dbReference>
<name>A0A7S7RAH7_9BACI</name>
<dbReference type="Proteomes" id="UP000180175">
    <property type="component" value="Chromosome"/>
</dbReference>
<dbReference type="OrthoDB" id="2182285at2"/>
<reference evidence="1 2" key="2">
    <citation type="journal article" date="2019" name="Int. J. Syst. Evol. Microbiol.">
        <title>Anaerobacillus isosaccharinicus sp. nov., an alkaliphilic bacterium which degrades isosaccharinic acid.</title>
        <authorList>
            <person name="Bassil N.M."/>
            <person name="Lloyd J.R."/>
        </authorList>
    </citation>
    <scope>NUCLEOTIDE SEQUENCE [LARGE SCALE GENOMIC DNA]</scope>
    <source>
        <strain evidence="1 2">NB2006</strain>
    </source>
</reference>
<dbReference type="PANTHER" id="PTHR33545">
    <property type="entry name" value="UPF0750 MEMBRANE PROTEIN YITT-RELATED"/>
    <property type="match status" value="1"/>
</dbReference>
<dbReference type="KEGG" id="aia:AWH56_019570"/>
<dbReference type="InterPro" id="IPR003740">
    <property type="entry name" value="YitT"/>
</dbReference>
<dbReference type="Pfam" id="PF02588">
    <property type="entry name" value="YitT_membrane"/>
    <property type="match status" value="1"/>
</dbReference>
<dbReference type="PANTHER" id="PTHR33545:SF9">
    <property type="entry name" value="UPF0750 MEMBRANE PROTEIN YITE"/>
    <property type="match status" value="1"/>
</dbReference>